<dbReference type="SUPFAM" id="SSF53649">
    <property type="entry name" value="Alkaline phosphatase-like"/>
    <property type="match status" value="1"/>
</dbReference>
<proteinExistence type="predicted"/>
<dbReference type="InterPro" id="IPR017850">
    <property type="entry name" value="Alkaline_phosphatase_core_sf"/>
</dbReference>
<feature type="non-terminal residue" evidence="1">
    <location>
        <position position="1"/>
    </location>
</feature>
<dbReference type="Gene3D" id="3.40.720.10">
    <property type="entry name" value="Alkaline Phosphatase, subunit A"/>
    <property type="match status" value="2"/>
</dbReference>
<name>X0SM54_9ZZZZ</name>
<dbReference type="Pfam" id="PF01663">
    <property type="entry name" value="Phosphodiest"/>
    <property type="match status" value="1"/>
</dbReference>
<accession>X0SM54</accession>
<dbReference type="AlphaFoldDB" id="X0SM54"/>
<evidence type="ECO:0008006" key="2">
    <source>
        <dbReference type="Google" id="ProtNLM"/>
    </source>
</evidence>
<dbReference type="InterPro" id="IPR002591">
    <property type="entry name" value="Phosphodiest/P_Trfase"/>
</dbReference>
<gene>
    <name evidence="1" type="ORF">S01H1_04055</name>
</gene>
<protein>
    <recommendedName>
        <fullName evidence="2">Metalloenzyme domain-containing protein</fullName>
    </recommendedName>
</protein>
<dbReference type="EMBL" id="BARS01002162">
    <property type="protein sequence ID" value="GAF82119.1"/>
    <property type="molecule type" value="Genomic_DNA"/>
</dbReference>
<organism evidence="1">
    <name type="scientific">marine sediment metagenome</name>
    <dbReference type="NCBI Taxonomy" id="412755"/>
    <lineage>
        <taxon>unclassified sequences</taxon>
        <taxon>metagenomes</taxon>
        <taxon>ecological metagenomes</taxon>
    </lineage>
</organism>
<comment type="caution">
    <text evidence="1">The sequence shown here is derived from an EMBL/GenBank/DDBJ whole genome shotgun (WGS) entry which is preliminary data.</text>
</comment>
<reference evidence="1" key="1">
    <citation type="journal article" date="2014" name="Front. Microbiol.">
        <title>High frequency of phylogenetically diverse reductive dehalogenase-homologous genes in deep subseafloor sedimentary metagenomes.</title>
        <authorList>
            <person name="Kawai M."/>
            <person name="Futagami T."/>
            <person name="Toyoda A."/>
            <person name="Takaki Y."/>
            <person name="Nishi S."/>
            <person name="Hori S."/>
            <person name="Arai W."/>
            <person name="Tsubouchi T."/>
            <person name="Morono Y."/>
            <person name="Uchiyama I."/>
            <person name="Ito T."/>
            <person name="Fujiyama A."/>
            <person name="Inagaki F."/>
            <person name="Takami H."/>
        </authorList>
    </citation>
    <scope>NUCLEOTIDE SEQUENCE</scope>
    <source>
        <strain evidence="1">Expedition CK06-06</strain>
    </source>
</reference>
<sequence>INSAVYISQEKISNLKYLDRNYKSHLLKLALTSDIFTYLYKKYNHDVSIYYNGAADGVAHFYWRFFDPEKFNNVKENELRKYGHVLKLIYKKIDEAIGKILREVDESTTVVVFSNHGDKASPNNPRDRTYYLLNTQNLLKGLGLLEEVSATQISRIDHLLINSGKKEDLKRVADLLRELEVEESHQKLIDVTYIDEDMKVITVAVNHKAVVDEKASVEFPDSRVEIKDLVERAEIPYSAVHDSDGVIFVKGPNINNGYEIKDATLLDVAPTILAILGLPTDTAVDGKVLTKVFEQPPY</sequence>
<evidence type="ECO:0000313" key="1">
    <source>
        <dbReference type="EMBL" id="GAF82119.1"/>
    </source>
</evidence>